<keyword evidence="8" id="KW-0472">Membrane</keyword>
<evidence type="ECO:0000259" key="11">
    <source>
        <dbReference type="Pfam" id="PF14841"/>
    </source>
</evidence>
<dbReference type="Gene3D" id="1.10.220.30">
    <property type="match status" value="3"/>
</dbReference>
<dbReference type="PANTHER" id="PTHR30534">
    <property type="entry name" value="FLAGELLAR MOTOR SWITCH PROTEIN FLIG"/>
    <property type="match status" value="1"/>
</dbReference>
<dbReference type="PIRSF" id="PIRSF003161">
    <property type="entry name" value="FliG"/>
    <property type="match status" value="1"/>
</dbReference>
<feature type="domain" description="Flagellar motor switch protein FliG N-terminal" evidence="12">
    <location>
        <begin position="26"/>
        <end position="127"/>
    </location>
</feature>
<dbReference type="GO" id="GO:0071973">
    <property type="term" value="P:bacterial-type flagellum-dependent cell motility"/>
    <property type="evidence" value="ECO:0007669"/>
    <property type="project" value="InterPro"/>
</dbReference>
<dbReference type="PANTHER" id="PTHR30534:SF0">
    <property type="entry name" value="FLAGELLAR MOTOR SWITCH PROTEIN FLIG"/>
    <property type="match status" value="1"/>
</dbReference>
<dbReference type="InterPro" id="IPR023087">
    <property type="entry name" value="Flg_Motor_Flig_C"/>
</dbReference>
<evidence type="ECO:0000256" key="4">
    <source>
        <dbReference type="ARBA" id="ARBA00021870"/>
    </source>
</evidence>
<keyword evidence="6" id="KW-0145">Chemotaxis</keyword>
<feature type="domain" description="Flagellar motor switch protein FliG middle" evidence="11">
    <location>
        <begin position="135"/>
        <end position="206"/>
    </location>
</feature>
<proteinExistence type="inferred from homology"/>
<dbReference type="Pfam" id="PF01706">
    <property type="entry name" value="FliG_C"/>
    <property type="match status" value="1"/>
</dbReference>
<dbReference type="InterPro" id="IPR000090">
    <property type="entry name" value="Flg_Motor_Flig"/>
</dbReference>
<dbReference type="NCBIfam" id="TIGR00207">
    <property type="entry name" value="fliG"/>
    <property type="match status" value="1"/>
</dbReference>
<dbReference type="RefSeq" id="WP_131156228.1">
    <property type="nucleotide sequence ID" value="NZ_CP036402.1"/>
</dbReference>
<dbReference type="InterPro" id="IPR028263">
    <property type="entry name" value="FliG_N"/>
</dbReference>
<keyword evidence="7" id="KW-0283">Flagellar rotation</keyword>
<accession>A0A411YIV3</accession>
<evidence type="ECO:0000259" key="12">
    <source>
        <dbReference type="Pfam" id="PF14842"/>
    </source>
</evidence>
<organism evidence="13 14">
    <name type="scientific">Egibacter rhizosphaerae</name>
    <dbReference type="NCBI Taxonomy" id="1670831"/>
    <lineage>
        <taxon>Bacteria</taxon>
        <taxon>Bacillati</taxon>
        <taxon>Actinomycetota</taxon>
        <taxon>Nitriliruptoria</taxon>
        <taxon>Egibacterales</taxon>
        <taxon>Egibacteraceae</taxon>
        <taxon>Egibacter</taxon>
    </lineage>
</organism>
<dbReference type="GO" id="GO:0009425">
    <property type="term" value="C:bacterial-type flagellum basal body"/>
    <property type="evidence" value="ECO:0007669"/>
    <property type="project" value="UniProtKB-SubCell"/>
</dbReference>
<dbReference type="KEGG" id="erz:ER308_17770"/>
<dbReference type="AlphaFoldDB" id="A0A411YIV3"/>
<keyword evidence="13" id="KW-0966">Cell projection</keyword>
<reference evidence="13 14" key="1">
    <citation type="submission" date="2019-01" db="EMBL/GenBank/DDBJ databases">
        <title>Egibacter rhizosphaerae EGI 80759T.</title>
        <authorList>
            <person name="Chen D.-D."/>
            <person name="Tian Y."/>
            <person name="Jiao J.-Y."/>
            <person name="Zhang X.-T."/>
            <person name="Zhang Y.-G."/>
            <person name="Zhang Y."/>
            <person name="Xiao M."/>
            <person name="Shu W.-S."/>
            <person name="Li W.-J."/>
        </authorList>
    </citation>
    <scope>NUCLEOTIDE SEQUENCE [LARGE SCALE GENOMIC DNA]</scope>
    <source>
        <strain evidence="13 14">EGI 80759</strain>
    </source>
</reference>
<dbReference type="GO" id="GO:0006935">
    <property type="term" value="P:chemotaxis"/>
    <property type="evidence" value="ECO:0007669"/>
    <property type="project" value="UniProtKB-KW"/>
</dbReference>
<evidence type="ECO:0000313" key="14">
    <source>
        <dbReference type="Proteomes" id="UP000291469"/>
    </source>
</evidence>
<evidence type="ECO:0000256" key="2">
    <source>
        <dbReference type="ARBA" id="ARBA00004413"/>
    </source>
</evidence>
<dbReference type="Pfam" id="PF14841">
    <property type="entry name" value="FliG_M"/>
    <property type="match status" value="1"/>
</dbReference>
<protein>
    <recommendedName>
        <fullName evidence="4">Flagellar motor switch protein FliG</fullName>
    </recommendedName>
</protein>
<comment type="similarity">
    <text evidence="3">Belongs to the FliG family.</text>
</comment>
<dbReference type="Proteomes" id="UP000291469">
    <property type="component" value="Chromosome"/>
</dbReference>
<dbReference type="GO" id="GO:0005886">
    <property type="term" value="C:plasma membrane"/>
    <property type="evidence" value="ECO:0007669"/>
    <property type="project" value="UniProtKB-SubCell"/>
</dbReference>
<evidence type="ECO:0000256" key="8">
    <source>
        <dbReference type="ARBA" id="ARBA00023136"/>
    </source>
</evidence>
<feature type="domain" description="Flagellar motor switch protein FliG C-terminal" evidence="10">
    <location>
        <begin position="238"/>
        <end position="344"/>
    </location>
</feature>
<gene>
    <name evidence="13" type="primary">fliG</name>
    <name evidence="13" type="ORF">ER308_17770</name>
</gene>
<dbReference type="OrthoDB" id="9780302at2"/>
<dbReference type="EMBL" id="CP036402">
    <property type="protein sequence ID" value="QBI21235.1"/>
    <property type="molecule type" value="Genomic_DNA"/>
</dbReference>
<evidence type="ECO:0000256" key="9">
    <source>
        <dbReference type="ARBA" id="ARBA00023143"/>
    </source>
</evidence>
<dbReference type="InterPro" id="IPR011002">
    <property type="entry name" value="FliG_a-hlx"/>
</dbReference>
<comment type="subcellular location">
    <subcellularLocation>
        <location evidence="1">Bacterial flagellum basal body</location>
    </subcellularLocation>
    <subcellularLocation>
        <location evidence="2">Cell membrane</location>
        <topology evidence="2">Peripheral membrane protein</topology>
        <orientation evidence="2">Cytoplasmic side</orientation>
    </subcellularLocation>
</comment>
<sequence>MTADVLQRSQSTALARRSDDVSVREFSRSQKAAAVLLSVGPEVSAQVLQHMTEEEVEQVAYEVATLGDLSPAELRPILEEFQSEALAHGHLVSGGEAHAREMLRKFRGERGDEIVDRVLATVQTSPFYFLRQHAPDEILQQLRDEHPQTIALVTSHLPPKFSARILAELDSETQREVALRVALIDRTSPEVIKRVEATLKQRLGDFARRQDSERGGVQELAGMLNQSDRGTEQSILTGLEERDPELAEQVRQLMFVFEDVTTLDDRAVQEVLRQVDMQKVAVAMKGVADEVKDVILRNLSERARATLEEELELLGPVRVKEVEEAQTEIVQKIRQLEEEGQIVIQRGEGEFVE</sequence>
<dbReference type="SUPFAM" id="SSF48029">
    <property type="entry name" value="FliG"/>
    <property type="match status" value="2"/>
</dbReference>
<evidence type="ECO:0000256" key="7">
    <source>
        <dbReference type="ARBA" id="ARBA00022779"/>
    </source>
</evidence>
<dbReference type="PRINTS" id="PR00954">
    <property type="entry name" value="FLGMOTORFLIG"/>
</dbReference>
<dbReference type="GO" id="GO:0003774">
    <property type="term" value="F:cytoskeletal motor activity"/>
    <property type="evidence" value="ECO:0007669"/>
    <property type="project" value="InterPro"/>
</dbReference>
<keyword evidence="5" id="KW-1003">Cell membrane</keyword>
<evidence type="ECO:0000313" key="13">
    <source>
        <dbReference type="EMBL" id="QBI21235.1"/>
    </source>
</evidence>
<evidence type="ECO:0000256" key="1">
    <source>
        <dbReference type="ARBA" id="ARBA00004117"/>
    </source>
</evidence>
<evidence type="ECO:0000259" key="10">
    <source>
        <dbReference type="Pfam" id="PF01706"/>
    </source>
</evidence>
<keyword evidence="14" id="KW-1185">Reference proteome</keyword>
<dbReference type="Pfam" id="PF14842">
    <property type="entry name" value="FliG_N"/>
    <property type="match status" value="1"/>
</dbReference>
<evidence type="ECO:0000256" key="6">
    <source>
        <dbReference type="ARBA" id="ARBA00022500"/>
    </source>
</evidence>
<keyword evidence="13" id="KW-0969">Cilium</keyword>
<evidence type="ECO:0000256" key="5">
    <source>
        <dbReference type="ARBA" id="ARBA00022475"/>
    </source>
</evidence>
<dbReference type="InterPro" id="IPR032779">
    <property type="entry name" value="FliG_M"/>
</dbReference>
<keyword evidence="9" id="KW-0975">Bacterial flagellum</keyword>
<evidence type="ECO:0000256" key="3">
    <source>
        <dbReference type="ARBA" id="ARBA00010299"/>
    </source>
</evidence>
<keyword evidence="13" id="KW-0282">Flagellum</keyword>
<name>A0A411YIV3_9ACTN</name>